<keyword evidence="3" id="KW-0808">Transferase</keyword>
<reference evidence="3 4" key="1">
    <citation type="submission" date="2017-10" db="EMBL/GenBank/DDBJ databases">
        <title>Paenichitinophaga pekingensis gen. nov., sp. nov., isolated from activated sludge.</title>
        <authorList>
            <person name="Jin D."/>
            <person name="Kong X."/>
            <person name="Deng Y."/>
            <person name="Bai Z."/>
        </authorList>
    </citation>
    <scope>NUCLEOTIDE SEQUENCE [LARGE SCALE GENOMIC DNA]</scope>
    <source>
        <strain evidence="3 4">13</strain>
    </source>
</reference>
<gene>
    <name evidence="3" type="ORF">COR50_15450</name>
</gene>
<dbReference type="InterPro" id="IPR028098">
    <property type="entry name" value="Glyco_trans_4-like_N"/>
</dbReference>
<dbReference type="SUPFAM" id="SSF53756">
    <property type="entry name" value="UDP-Glycosyltransferase/glycogen phosphorylase"/>
    <property type="match status" value="1"/>
</dbReference>
<dbReference type="KEGG" id="cbae:COR50_15450"/>
<dbReference type="Gene3D" id="3.40.50.2000">
    <property type="entry name" value="Glycogen Phosphorylase B"/>
    <property type="match status" value="2"/>
</dbReference>
<dbReference type="AlphaFoldDB" id="A0A291QWX6"/>
<keyword evidence="4" id="KW-1185">Reference proteome</keyword>
<dbReference type="RefSeq" id="WP_098194819.1">
    <property type="nucleotide sequence ID" value="NZ_CP023777.1"/>
</dbReference>
<accession>A0A291QWX6</accession>
<dbReference type="Pfam" id="PF00534">
    <property type="entry name" value="Glycos_transf_1"/>
    <property type="match status" value="1"/>
</dbReference>
<evidence type="ECO:0000313" key="4">
    <source>
        <dbReference type="Proteomes" id="UP000220133"/>
    </source>
</evidence>
<protein>
    <submittedName>
        <fullName evidence="3">Group 1 glycosyl transferase</fullName>
    </submittedName>
</protein>
<dbReference type="Proteomes" id="UP000220133">
    <property type="component" value="Chromosome"/>
</dbReference>
<evidence type="ECO:0000259" key="2">
    <source>
        <dbReference type="Pfam" id="PF13439"/>
    </source>
</evidence>
<dbReference type="EMBL" id="CP023777">
    <property type="protein sequence ID" value="ATL48445.1"/>
    <property type="molecule type" value="Genomic_DNA"/>
</dbReference>
<organism evidence="3 4">
    <name type="scientific">Chitinophaga caeni</name>
    <dbReference type="NCBI Taxonomy" id="2029983"/>
    <lineage>
        <taxon>Bacteria</taxon>
        <taxon>Pseudomonadati</taxon>
        <taxon>Bacteroidota</taxon>
        <taxon>Chitinophagia</taxon>
        <taxon>Chitinophagales</taxon>
        <taxon>Chitinophagaceae</taxon>
        <taxon>Chitinophaga</taxon>
    </lineage>
</organism>
<dbReference type="OrthoDB" id="7560678at2"/>
<feature type="domain" description="Glycosyltransferase subfamily 4-like N-terminal" evidence="2">
    <location>
        <begin position="19"/>
        <end position="177"/>
    </location>
</feature>
<evidence type="ECO:0000313" key="3">
    <source>
        <dbReference type="EMBL" id="ATL48445.1"/>
    </source>
</evidence>
<sequence length="396" mass="44414">MNTHSSKIKVLQAIRQGLIGGGETHVLGLVETLDRSIFDPIVLSFTDGPMIDRLQQMGVKNYVIPSTRPFDMKQWKAVKELIDQESIQIVHAHGSRAASNLLIPSKKAGLPFIYTVHGWSFHDDQPFLQKKLRTWSERWITRRSDRTISVSASNQATGKKHIPGFESIVINNGIDPKKFDANGTYHDIRAELGIPESHTLVTYIARITVQKDPYTLIRGFALAAKETENISLLVVGDGELKEEMIQLAEQLQVRDRIIFQPFRLDIPAILHAADIYCLPSLWEGLPIGLLEAMAMGTAVVATEVDGSKEIIQHLENGWLVEPQKPEQLSNAFLRLHQEIYFRNLLQKNAVQTTLEEYNLVRMTRAVEEVYLSVLRGRGTSGLNGTGKHVSKTALTP</sequence>
<evidence type="ECO:0000259" key="1">
    <source>
        <dbReference type="Pfam" id="PF00534"/>
    </source>
</evidence>
<feature type="domain" description="Glycosyl transferase family 1" evidence="1">
    <location>
        <begin position="187"/>
        <end position="348"/>
    </location>
</feature>
<name>A0A291QWX6_9BACT</name>
<dbReference type="PANTHER" id="PTHR12526:SF636">
    <property type="entry name" value="BLL3647 PROTEIN"/>
    <property type="match status" value="1"/>
</dbReference>
<dbReference type="Pfam" id="PF13439">
    <property type="entry name" value="Glyco_transf_4"/>
    <property type="match status" value="1"/>
</dbReference>
<dbReference type="PANTHER" id="PTHR12526">
    <property type="entry name" value="GLYCOSYLTRANSFERASE"/>
    <property type="match status" value="1"/>
</dbReference>
<dbReference type="GO" id="GO:0016757">
    <property type="term" value="F:glycosyltransferase activity"/>
    <property type="evidence" value="ECO:0007669"/>
    <property type="project" value="InterPro"/>
</dbReference>
<dbReference type="InterPro" id="IPR001296">
    <property type="entry name" value="Glyco_trans_1"/>
</dbReference>
<proteinExistence type="predicted"/>